<sequence>MRPGFDGRPDLVIPFPKLTHYLLHDQGAAPSKAKFFIGHGFDRRVPIVLAQALWRQASPENYQSVRIVPFGRNLVFEGPILTPHGTAPIILSVWHAPHDDPRHVARFVTAYPS</sequence>
<dbReference type="KEGG" id="maqu:Maq22A_c17580"/>
<proteinExistence type="predicted"/>
<accession>A0A0C6FU77</accession>
<evidence type="ECO:0000313" key="2">
    <source>
        <dbReference type="EMBL" id="BAQ46630.1"/>
    </source>
</evidence>
<reference evidence="3" key="2">
    <citation type="submission" date="2015-01" db="EMBL/GenBank/DDBJ databases">
        <title>Complete genome sequence of Methylobacterium aquaticum strain 22A.</title>
        <authorList>
            <person name="Tani A."/>
            <person name="Ogura Y."/>
            <person name="Hayashi T."/>
        </authorList>
    </citation>
    <scope>NUCLEOTIDE SEQUENCE [LARGE SCALE GENOMIC DNA]</scope>
    <source>
        <strain evidence="3">MA-22A</strain>
    </source>
</reference>
<organism evidence="2 3">
    <name type="scientific">Methylobacterium aquaticum</name>
    <dbReference type="NCBI Taxonomy" id="270351"/>
    <lineage>
        <taxon>Bacteria</taxon>
        <taxon>Pseudomonadati</taxon>
        <taxon>Pseudomonadota</taxon>
        <taxon>Alphaproteobacteria</taxon>
        <taxon>Hyphomicrobiales</taxon>
        <taxon>Methylobacteriaceae</taxon>
        <taxon>Methylobacterium</taxon>
    </lineage>
</organism>
<feature type="domain" description="DUF6883" evidence="1">
    <location>
        <begin position="11"/>
        <end position="112"/>
    </location>
</feature>
<reference evidence="2 3" key="1">
    <citation type="journal article" date="2015" name="Genome Announc.">
        <title>Complete Genome Sequence of Methylobacterium aquaticum Strain 22A, Isolated from Racomitrium japonicum Moss.</title>
        <authorList>
            <person name="Tani A."/>
            <person name="Ogura Y."/>
            <person name="Hayashi T."/>
            <person name="Kimbara K."/>
        </authorList>
    </citation>
    <scope>NUCLEOTIDE SEQUENCE [LARGE SCALE GENOMIC DNA]</scope>
    <source>
        <strain evidence="2 3">MA-22A</strain>
    </source>
</reference>
<dbReference type="OrthoDB" id="33315at2"/>
<dbReference type="Proteomes" id="UP000061432">
    <property type="component" value="Chromosome"/>
</dbReference>
<protein>
    <recommendedName>
        <fullName evidence="1">DUF6883 domain-containing protein</fullName>
    </recommendedName>
</protein>
<dbReference type="Pfam" id="PF21814">
    <property type="entry name" value="DUF6883"/>
    <property type="match status" value="1"/>
</dbReference>
<evidence type="ECO:0000313" key="3">
    <source>
        <dbReference type="Proteomes" id="UP000061432"/>
    </source>
</evidence>
<dbReference type="RefSeq" id="WP_060847717.1">
    <property type="nucleotide sequence ID" value="NZ_AP014704.1"/>
</dbReference>
<name>A0A0C6FU77_9HYPH</name>
<dbReference type="InterPro" id="IPR049250">
    <property type="entry name" value="DUF6883"/>
</dbReference>
<dbReference type="EMBL" id="AP014704">
    <property type="protein sequence ID" value="BAQ46630.1"/>
    <property type="molecule type" value="Genomic_DNA"/>
</dbReference>
<dbReference type="STRING" id="270351.Maq22A_c17580"/>
<dbReference type="AlphaFoldDB" id="A0A0C6FU77"/>
<evidence type="ECO:0000259" key="1">
    <source>
        <dbReference type="Pfam" id="PF21814"/>
    </source>
</evidence>
<dbReference type="PATRIC" id="fig|270351.10.peg.3395"/>
<gene>
    <name evidence="2" type="ORF">Maq22A_c17580</name>
</gene>